<comment type="similarity">
    <text evidence="2">Belongs to the bacterial solute-binding protein 8 family.</text>
</comment>
<dbReference type="PROSITE" id="PS51257">
    <property type="entry name" value="PROKAR_LIPOPROTEIN"/>
    <property type="match status" value="1"/>
</dbReference>
<dbReference type="Gene3D" id="3.40.50.1980">
    <property type="entry name" value="Nitrogenase molybdenum iron protein domain"/>
    <property type="match status" value="2"/>
</dbReference>
<keyword evidence="4 5" id="KW-0732">Signal</keyword>
<dbReference type="GO" id="GO:1901678">
    <property type="term" value="P:iron coordination entity transport"/>
    <property type="evidence" value="ECO:0007669"/>
    <property type="project" value="UniProtKB-ARBA"/>
</dbReference>
<dbReference type="InterPro" id="IPR051313">
    <property type="entry name" value="Bact_iron-sidero_bind"/>
</dbReference>
<accession>A0A239WQV9</accession>
<dbReference type="Proteomes" id="UP000215144">
    <property type="component" value="Chromosome 1"/>
</dbReference>
<evidence type="ECO:0000256" key="3">
    <source>
        <dbReference type="ARBA" id="ARBA00022448"/>
    </source>
</evidence>
<dbReference type="RefSeq" id="WP_095121940.1">
    <property type="nucleotide sequence ID" value="NZ_LT906454.1"/>
</dbReference>
<evidence type="ECO:0000256" key="2">
    <source>
        <dbReference type="ARBA" id="ARBA00008814"/>
    </source>
</evidence>
<comment type="subcellular location">
    <subcellularLocation>
        <location evidence="1">Cell envelope</location>
    </subcellularLocation>
</comment>
<dbReference type="PANTHER" id="PTHR30532:SF26">
    <property type="entry name" value="IRON(3+)-HYDROXAMATE-BINDING PROTEIN FHUD"/>
    <property type="match status" value="1"/>
</dbReference>
<dbReference type="EMBL" id="LT906454">
    <property type="protein sequence ID" value="SNV36323.1"/>
    <property type="molecule type" value="Genomic_DNA"/>
</dbReference>
<reference evidence="7 8" key="1">
    <citation type="submission" date="2017-06" db="EMBL/GenBank/DDBJ databases">
        <authorList>
            <consortium name="Pathogen Informatics"/>
        </authorList>
    </citation>
    <scope>NUCLEOTIDE SEQUENCE [LARGE SCALE GENOMIC DNA]</scope>
    <source>
        <strain evidence="7 8">NCTC11291</strain>
    </source>
</reference>
<evidence type="ECO:0000259" key="6">
    <source>
        <dbReference type="PROSITE" id="PS50983"/>
    </source>
</evidence>
<feature type="chain" id="PRO_5038839808" evidence="5">
    <location>
        <begin position="24"/>
        <end position="314"/>
    </location>
</feature>
<feature type="signal peptide" evidence="5">
    <location>
        <begin position="1"/>
        <end position="23"/>
    </location>
</feature>
<dbReference type="KEGG" id="saco:SAME_00579"/>
<dbReference type="InterPro" id="IPR002491">
    <property type="entry name" value="ABC_transptr_periplasmic_BD"/>
</dbReference>
<proteinExistence type="inferred from homology"/>
<dbReference type="PROSITE" id="PS50983">
    <property type="entry name" value="FE_B12_PBP"/>
    <property type="match status" value="1"/>
</dbReference>
<dbReference type="PANTHER" id="PTHR30532">
    <property type="entry name" value="IRON III DICITRATE-BINDING PERIPLASMIC PROTEIN"/>
    <property type="match status" value="1"/>
</dbReference>
<sequence length="314" mass="35177">MKYSKFISCLALIVIGCLLVACGNTKKEETSAPQTNRSSLPNLKGFTYYGDIPEKPKKVVNFAYSYTGYLLELGIDVSSYSLDLEKNNPAFGDKLKDLPQLTSADTEAIAAQEPDLIIVFSLDDNIQQLKKIAPVLSIEFGASDYLQVMEQFGKLFNKEKEAAEWLKNWDQQVATAKDQLSQKLPSDTQFTVLDFYDKNIYLYGPAFGRGSELIYQALGYEAPQKVQDDVFKEGWLGVSQEVLGDYITAYALVNVNEDNQQVAASLKESDVWKNIPAVSDDHVIEVDYDLFYFADPLSLERQLDAFVTAVQAKK</sequence>
<dbReference type="GO" id="GO:0030288">
    <property type="term" value="C:outer membrane-bounded periplasmic space"/>
    <property type="evidence" value="ECO:0007669"/>
    <property type="project" value="TreeGrafter"/>
</dbReference>
<dbReference type="Pfam" id="PF01497">
    <property type="entry name" value="Peripla_BP_2"/>
    <property type="match status" value="1"/>
</dbReference>
<dbReference type="SUPFAM" id="SSF53807">
    <property type="entry name" value="Helical backbone' metal receptor"/>
    <property type="match status" value="1"/>
</dbReference>
<name>A0A239WQV9_STRAI</name>
<keyword evidence="3" id="KW-0813">Transport</keyword>
<organism evidence="7 8">
    <name type="scientific">Streptococcus acidominimus</name>
    <dbReference type="NCBI Taxonomy" id="1326"/>
    <lineage>
        <taxon>Bacteria</taxon>
        <taxon>Bacillati</taxon>
        <taxon>Bacillota</taxon>
        <taxon>Bacilli</taxon>
        <taxon>Lactobacillales</taxon>
        <taxon>Streptococcaceae</taxon>
        <taxon>Streptococcus</taxon>
    </lineage>
</organism>
<protein>
    <submittedName>
        <fullName evidence="7">Iron complex transport system substrate-binding protein</fullName>
    </submittedName>
</protein>
<dbReference type="AlphaFoldDB" id="A0A239WQV9"/>
<evidence type="ECO:0000256" key="1">
    <source>
        <dbReference type="ARBA" id="ARBA00004196"/>
    </source>
</evidence>
<evidence type="ECO:0000313" key="8">
    <source>
        <dbReference type="Proteomes" id="UP000215144"/>
    </source>
</evidence>
<evidence type="ECO:0000256" key="4">
    <source>
        <dbReference type="ARBA" id="ARBA00022729"/>
    </source>
</evidence>
<dbReference type="OrthoDB" id="2241086at2"/>
<evidence type="ECO:0000256" key="5">
    <source>
        <dbReference type="SAM" id="SignalP"/>
    </source>
</evidence>
<evidence type="ECO:0000313" key="7">
    <source>
        <dbReference type="EMBL" id="SNV36323.1"/>
    </source>
</evidence>
<feature type="domain" description="Fe/B12 periplasmic-binding" evidence="6">
    <location>
        <begin position="58"/>
        <end position="314"/>
    </location>
</feature>
<gene>
    <name evidence="7" type="primary">fhuD</name>
    <name evidence="7" type="ORF">SAMEA4504048_00579</name>
</gene>